<dbReference type="EMBL" id="VMQU01000009">
    <property type="protein sequence ID" value="TVS91748.1"/>
    <property type="molecule type" value="Genomic_DNA"/>
</dbReference>
<organism evidence="1 2">
    <name type="scientific">Mycobacterium helveticum</name>
    <dbReference type="NCBI Taxonomy" id="2592811"/>
    <lineage>
        <taxon>Bacteria</taxon>
        <taxon>Bacillati</taxon>
        <taxon>Actinomycetota</taxon>
        <taxon>Actinomycetes</taxon>
        <taxon>Mycobacteriales</taxon>
        <taxon>Mycobacteriaceae</taxon>
        <taxon>Mycobacterium</taxon>
    </lineage>
</organism>
<dbReference type="OrthoDB" id="4731821at2"/>
<accession>A0A557XZU8</accession>
<protein>
    <submittedName>
        <fullName evidence="1">Uncharacterized protein</fullName>
    </submittedName>
</protein>
<dbReference type="AlphaFoldDB" id="A0A557XZU8"/>
<evidence type="ECO:0000313" key="1">
    <source>
        <dbReference type="EMBL" id="TVS91748.1"/>
    </source>
</evidence>
<evidence type="ECO:0000313" key="2">
    <source>
        <dbReference type="Proteomes" id="UP000320513"/>
    </source>
</evidence>
<gene>
    <name evidence="1" type="ORF">FPZ47_03860</name>
</gene>
<keyword evidence="2" id="KW-1185">Reference proteome</keyword>
<name>A0A557XZU8_9MYCO</name>
<proteinExistence type="predicted"/>
<sequence length="157" mass="16625">MALLAADPVDIAQGISITPAPGWTVGDRGPDWVALYNADSSAQLQVTVRTADGTDVVAVLQGDIDQLTSKPSSDLTNVRNLTGPIIKMLQGNNFQQKASIDYTADVSSPRRTVPVLGTFSELLNTSTRLSAFIDFRQNDNATAQAAQDGGAMIDSML</sequence>
<dbReference type="Proteomes" id="UP000320513">
    <property type="component" value="Unassembled WGS sequence"/>
</dbReference>
<comment type="caution">
    <text evidence="1">The sequence shown here is derived from an EMBL/GenBank/DDBJ whole genome shotgun (WGS) entry which is preliminary data.</text>
</comment>
<reference evidence="1 2" key="1">
    <citation type="submission" date="2019-07" db="EMBL/GenBank/DDBJ databases">
        <title>New Mycobacterium species.</title>
        <authorList>
            <person name="Tortoli E."/>
            <person name="Ghielmetti G."/>
            <person name="Friedel U."/>
            <person name="Trovato A."/>
        </authorList>
    </citation>
    <scope>NUCLEOTIDE SEQUENCE [LARGE SCALE GENOMIC DNA]</scope>
    <source>
        <strain evidence="1 2">16-83</strain>
    </source>
</reference>